<dbReference type="Proteomes" id="UP000092691">
    <property type="component" value="Plasmid unnamed3"/>
</dbReference>
<reference evidence="1 3" key="2">
    <citation type="submission" date="2016-06" db="EMBL/GenBank/DDBJ databases">
        <title>Microsymbionts genomes from the relict species Vavilovia formosa.</title>
        <authorList>
            <person name="Chirak E."/>
            <person name="Kimeklis A."/>
            <person name="Andronov E."/>
        </authorList>
    </citation>
    <scope>NUCLEOTIDE SEQUENCE [LARGE SCALE GENOMIC DNA]</scope>
    <source>
        <strain evidence="1 3">Vaf10</strain>
        <plasmid evidence="3">Plasmid unnamed3</plasmid>
        <plasmid evidence="1">unnamed3</plasmid>
    </source>
</reference>
<sequence length="68" mass="7519">MSVIIRFGGIPCFFRSRVSRRLAAWGSPFCRYRPHDVAILSALAMLDTDDAALAINVADLEMDSFRGA</sequence>
<proteinExistence type="predicted"/>
<dbReference type="AlphaFoldDB" id="A0A179BZH9"/>
<protein>
    <submittedName>
        <fullName evidence="2">Uncharacterized protein</fullName>
    </submittedName>
</protein>
<gene>
    <name evidence="2" type="ORF">A4U53_37895</name>
    <name evidence="1" type="ORF">BA011_34180</name>
</gene>
<evidence type="ECO:0000313" key="3">
    <source>
        <dbReference type="Proteomes" id="UP000092691"/>
    </source>
</evidence>
<name>A0A179BZH9_RHILE</name>
<reference evidence="2" key="1">
    <citation type="submission" date="2016-04" db="EMBL/GenBank/DDBJ databases">
        <title>Fast-growing isolate from the root nodules of Vavilovia formosa.</title>
        <authorList>
            <person name="Kimeklis A."/>
            <person name="Safronova V."/>
            <person name="Belimov A."/>
            <person name="Andronov E."/>
        </authorList>
    </citation>
    <scope>NUCLEOTIDE SEQUENCE [LARGE SCALE GENOMIC DNA]</scope>
    <source>
        <strain evidence="2">Vaf-46</strain>
    </source>
</reference>
<accession>A0A179BZH9</accession>
<keyword evidence="1" id="KW-0614">Plasmid</keyword>
<organism evidence="2">
    <name type="scientific">Rhizobium leguminosarum</name>
    <dbReference type="NCBI Taxonomy" id="384"/>
    <lineage>
        <taxon>Bacteria</taxon>
        <taxon>Pseudomonadati</taxon>
        <taxon>Pseudomonadota</taxon>
        <taxon>Alphaproteobacteria</taxon>
        <taxon>Hyphomicrobiales</taxon>
        <taxon>Rhizobiaceae</taxon>
        <taxon>Rhizobium/Agrobacterium group</taxon>
        <taxon>Rhizobium</taxon>
    </lineage>
</organism>
<geneLocation type="plasmid" evidence="1 3">
    <name>unnamed3</name>
</geneLocation>
<evidence type="ECO:0000313" key="1">
    <source>
        <dbReference type="EMBL" id="ANP90950.1"/>
    </source>
</evidence>
<dbReference type="EMBL" id="LWBS01000037">
    <property type="protein sequence ID" value="OAP96621.1"/>
    <property type="molecule type" value="Genomic_DNA"/>
</dbReference>
<dbReference type="EMBL" id="CP016290">
    <property type="protein sequence ID" value="ANP90950.1"/>
    <property type="molecule type" value="Genomic_DNA"/>
</dbReference>
<evidence type="ECO:0000313" key="2">
    <source>
        <dbReference type="EMBL" id="OAP96621.1"/>
    </source>
</evidence>